<comment type="caution">
    <text evidence="1">The sequence shown here is derived from an EMBL/GenBank/DDBJ whole genome shotgun (WGS) entry which is preliminary data.</text>
</comment>
<dbReference type="Proteomes" id="UP001289645">
    <property type="component" value="Unassembled WGS sequence"/>
</dbReference>
<sequence>MKLQISPLNWEYPLNECVLSCGEVSVRSGTLWVMERLDLQPATAWGGIAAAGVAGSDAASVEPAGPIASGSLSIIDAAAGLADFTSVAAQQGHAAGLLLRVEALSTAAAAAVNSLVVVDELNATQLRSVVE</sequence>
<evidence type="ECO:0000313" key="2">
    <source>
        <dbReference type="Proteomes" id="UP001289645"/>
    </source>
</evidence>
<accession>A0ACC6MI62</accession>
<proteinExistence type="predicted"/>
<keyword evidence="2" id="KW-1185">Reference proteome</keyword>
<organism evidence="1 2">
    <name type="scientific">Mycolicibacterium parafortuitum</name>
    <name type="common">Mycobacterium parafortuitum</name>
    <dbReference type="NCBI Taxonomy" id="39692"/>
    <lineage>
        <taxon>Bacteria</taxon>
        <taxon>Bacillati</taxon>
        <taxon>Actinomycetota</taxon>
        <taxon>Actinomycetes</taxon>
        <taxon>Mycobacteriales</taxon>
        <taxon>Mycobacteriaceae</taxon>
        <taxon>Mycolicibacterium</taxon>
    </lineage>
</organism>
<dbReference type="EMBL" id="JAOXLN010000012">
    <property type="protein sequence ID" value="MDZ5086301.1"/>
    <property type="molecule type" value="Genomic_DNA"/>
</dbReference>
<gene>
    <name evidence="1" type="ORF">OHX15_13000</name>
</gene>
<protein>
    <submittedName>
        <fullName evidence="1">Uncharacterized protein</fullName>
    </submittedName>
</protein>
<evidence type="ECO:0000313" key="1">
    <source>
        <dbReference type="EMBL" id="MDZ5086301.1"/>
    </source>
</evidence>
<reference evidence="1 2" key="1">
    <citation type="journal article" date="2021" name="Chemosphere">
        <title>Bioballs carrying a syntrophic Rhodococcus and Mycolicibacterium consortium for simultaneous sorption and biodegradation of fuel oil in contaminated freshwater.</title>
        <authorList>
            <person name="Naloka K."/>
            <person name="Polrit D."/>
            <person name="Muangchinda C."/>
            <person name="Thoetkiattikul H."/>
            <person name="Pinyakong O."/>
        </authorList>
    </citation>
    <scope>NUCLEOTIDE SEQUENCE [LARGE SCALE GENOMIC DNA]</scope>
    <source>
        <strain evidence="1 2">J101</strain>
    </source>
</reference>
<name>A0ACC6MI62_MYCPF</name>